<keyword evidence="1" id="KW-0728">SH3 domain</keyword>
<feature type="compositionally biased region" description="Low complexity" evidence="3">
    <location>
        <begin position="714"/>
        <end position="723"/>
    </location>
</feature>
<evidence type="ECO:0000256" key="3">
    <source>
        <dbReference type="SAM" id="MobiDB-lite"/>
    </source>
</evidence>
<dbReference type="AlphaFoldDB" id="A0A7R8WGD3"/>
<dbReference type="FunFam" id="1.10.555.10:FF:000026">
    <property type="entry name" value="Rho GTPase activating protein 4"/>
    <property type="match status" value="1"/>
</dbReference>
<evidence type="ECO:0000256" key="1">
    <source>
        <dbReference type="ARBA" id="ARBA00022443"/>
    </source>
</evidence>
<feature type="compositionally biased region" description="Low complexity" evidence="3">
    <location>
        <begin position="730"/>
        <end position="807"/>
    </location>
</feature>
<dbReference type="Pfam" id="PF00620">
    <property type="entry name" value="RhoGAP"/>
    <property type="match status" value="1"/>
</dbReference>
<feature type="compositionally biased region" description="Basic residues" evidence="3">
    <location>
        <begin position="909"/>
        <end position="923"/>
    </location>
</feature>
<gene>
    <name evidence="4" type="ORF">CTOB1V02_LOCUS6536</name>
</gene>
<feature type="region of interest" description="Disordered" evidence="3">
    <location>
        <begin position="615"/>
        <end position="644"/>
    </location>
</feature>
<dbReference type="SMART" id="SM00324">
    <property type="entry name" value="RhoGAP"/>
    <property type="match status" value="1"/>
</dbReference>
<accession>A0A7R8WGD3</accession>
<dbReference type="OrthoDB" id="5981864at2759"/>
<name>A0A7R8WGD3_9CRUS</name>
<feature type="compositionally biased region" description="Low complexity" evidence="3">
    <location>
        <begin position="874"/>
        <end position="898"/>
    </location>
</feature>
<dbReference type="SUPFAM" id="SSF48350">
    <property type="entry name" value="GTPase activation domain, GAP"/>
    <property type="match status" value="1"/>
</dbReference>
<dbReference type="InterPro" id="IPR036028">
    <property type="entry name" value="SH3-like_dom_sf"/>
</dbReference>
<dbReference type="FunFam" id="2.30.30.40:FF:000136">
    <property type="entry name" value="Rho GTPase activating protein 4"/>
    <property type="match status" value="1"/>
</dbReference>
<dbReference type="PROSITE" id="PS50002">
    <property type="entry name" value="SH3"/>
    <property type="match status" value="1"/>
</dbReference>
<feature type="region of interest" description="Disordered" evidence="3">
    <location>
        <begin position="706"/>
        <end position="967"/>
    </location>
</feature>
<evidence type="ECO:0000313" key="4">
    <source>
        <dbReference type="EMBL" id="CAD7228656.1"/>
    </source>
</evidence>
<organism evidence="4">
    <name type="scientific">Cyprideis torosa</name>
    <dbReference type="NCBI Taxonomy" id="163714"/>
    <lineage>
        <taxon>Eukaryota</taxon>
        <taxon>Metazoa</taxon>
        <taxon>Ecdysozoa</taxon>
        <taxon>Arthropoda</taxon>
        <taxon>Crustacea</taxon>
        <taxon>Oligostraca</taxon>
        <taxon>Ostracoda</taxon>
        <taxon>Podocopa</taxon>
        <taxon>Podocopida</taxon>
        <taxon>Cytherocopina</taxon>
        <taxon>Cytheroidea</taxon>
        <taxon>Cytherideidae</taxon>
        <taxon>Cyprideis</taxon>
    </lineage>
</organism>
<feature type="non-terminal residue" evidence="4">
    <location>
        <position position="1003"/>
    </location>
</feature>
<feature type="compositionally biased region" description="Acidic residues" evidence="3">
    <location>
        <begin position="635"/>
        <end position="644"/>
    </location>
</feature>
<proteinExistence type="predicted"/>
<feature type="compositionally biased region" description="Polar residues" evidence="3">
    <location>
        <begin position="813"/>
        <end position="823"/>
    </location>
</feature>
<dbReference type="GO" id="GO:0007165">
    <property type="term" value="P:signal transduction"/>
    <property type="evidence" value="ECO:0007669"/>
    <property type="project" value="InterPro"/>
</dbReference>
<dbReference type="InterPro" id="IPR000198">
    <property type="entry name" value="RhoGAP_dom"/>
</dbReference>
<dbReference type="InterPro" id="IPR027267">
    <property type="entry name" value="AH/BAR_dom_sf"/>
</dbReference>
<dbReference type="InterPro" id="IPR008936">
    <property type="entry name" value="Rho_GTPase_activation_prot"/>
</dbReference>
<feature type="compositionally biased region" description="Polar residues" evidence="3">
    <location>
        <begin position="930"/>
        <end position="961"/>
    </location>
</feature>
<keyword evidence="2" id="KW-0175">Coiled coil</keyword>
<dbReference type="PRINTS" id="PR00452">
    <property type="entry name" value="SH3DOMAIN"/>
</dbReference>
<dbReference type="InterPro" id="IPR051627">
    <property type="entry name" value="SLIT-ROBO_RhoGAP"/>
</dbReference>
<dbReference type="Gene3D" id="1.20.1270.60">
    <property type="entry name" value="Arfaptin homology (AH) domain/BAR domain"/>
    <property type="match status" value="1"/>
</dbReference>
<dbReference type="Gene3D" id="2.30.30.40">
    <property type="entry name" value="SH3 Domains"/>
    <property type="match status" value="1"/>
</dbReference>
<dbReference type="SUPFAM" id="SSF103657">
    <property type="entry name" value="BAR/IMD domain-like"/>
    <property type="match status" value="1"/>
</dbReference>
<dbReference type="Gene3D" id="1.10.555.10">
    <property type="entry name" value="Rho GTPase activation protein"/>
    <property type="match status" value="1"/>
</dbReference>
<dbReference type="SUPFAM" id="SSF50044">
    <property type="entry name" value="SH3-domain"/>
    <property type="match status" value="1"/>
</dbReference>
<reference evidence="4" key="1">
    <citation type="submission" date="2020-11" db="EMBL/GenBank/DDBJ databases">
        <authorList>
            <person name="Tran Van P."/>
        </authorList>
    </citation>
    <scope>NUCLEOTIDE SEQUENCE</scope>
</reference>
<dbReference type="InterPro" id="IPR001452">
    <property type="entry name" value="SH3_domain"/>
</dbReference>
<dbReference type="Pfam" id="PF00018">
    <property type="entry name" value="SH3_1"/>
    <property type="match status" value="1"/>
</dbReference>
<dbReference type="PRINTS" id="PR01887">
    <property type="entry name" value="SPECTRNALPHA"/>
</dbReference>
<dbReference type="PANTHER" id="PTHR14166">
    <property type="entry name" value="SLIT-ROBO RHO GTPASE ACTIVATING PROTEIN"/>
    <property type="match status" value="1"/>
</dbReference>
<evidence type="ECO:0000256" key="2">
    <source>
        <dbReference type="ARBA" id="ARBA00023054"/>
    </source>
</evidence>
<feature type="compositionally biased region" description="Low complexity" evidence="3">
    <location>
        <begin position="842"/>
        <end position="863"/>
    </location>
</feature>
<dbReference type="EMBL" id="OB661642">
    <property type="protein sequence ID" value="CAD7228656.1"/>
    <property type="molecule type" value="Genomic_DNA"/>
</dbReference>
<protein>
    <submittedName>
        <fullName evidence="4">Uncharacterized protein</fullName>
    </submittedName>
</protein>
<dbReference type="PROSITE" id="PS50238">
    <property type="entry name" value="RHOGAP"/>
    <property type="match status" value="1"/>
</dbReference>
<dbReference type="CDD" id="cd11809">
    <property type="entry name" value="SH3_srGAP"/>
    <property type="match status" value="1"/>
</dbReference>
<sequence length="1003" mass="112466">MKVFHGYQAEFKSAEHKLRVAEKQRDKYEAGMPKQKLLKNRKFKLIEKEIEKDGRREDYQVRPSSTLRKEALKERYLDEKRKKPKRISFGDDVRLFLRPPTTLTRNKKFADAQYKFLKSRNDYLLSLEVANESLQKYYVVDLPDLIDCMDIGFHHSVSNSLRIHLSAEDCLRLSKGAQLDSLKQLLGAMDARKDRQRFLDSFHTTFMMPKKFEFQGPKGDDPDRLSTMDIVKDELITHFGHLHKRLGELQVNNEETWKSLEESEKRLMDMITVKDYNVSGLFLDDRVSKQIRTTLDDRVSKQIRTTLDDRFTANRNGGQETISMKIKEDRLLTEDYYLSKFSDSMSIGGIMSRLQAKYELMRTALGEEALTPSGGQLHQVFKAVEKPRRKRLWRTSLEGQPKLFGGSLEEYCEGANQEIPLVIRSCIRVINLYGLHHQGIFRISGSQLEINAFRDAFERGEDPLAEVADSSDINAVSGVLKLYLRDLREPLFPTVFFDQLMEMAQMDSKHGFVLKMRELVQTLPRCVFLVLRYLFAFLYHLSEFSDENMMDVNNLAVCFGPSLIPIPDEGDPEKKRDRVHYQNLINELVKSIILFHEDIFPRDIPGPVYEKYMSEHQPDETDVGESPLDQSHDDPDSEIYPSEDESDVLEAVAQFDFTARSKRELSFRKGDVLTLFNQVSSDWWKGSHDGKEGLIPDKYILLKIRGEDRDRSDPSSQRSASISTTGLGASTPSPSQGGMGGSSVRSVSVSQGPSSSPGQRRTSSSSDSARSHSSSRPSEARHSTSLVTADDASPIPSSPSEDSISSLDDVREVTTTATLSSPSSHHRQQSANYHYATPQPPQRMSQPPRPSTLSPTSTLSSTTLRDDAPQFSRASTASPTSLTLTLASSPSSTPSPEATTPPPVPHTASHPHPHPSPKTRTKLPHGSDATPPNASNPHHTPSNTLAGSSSPRLSATRTIPVTSGPAYLQGSPCHYSVPAGPSAVGGVQRNVERAKARAQLQSD</sequence>
<dbReference type="SMART" id="SM00326">
    <property type="entry name" value="SH3"/>
    <property type="match status" value="1"/>
</dbReference>